<comment type="subcellular location">
    <subcellularLocation>
        <location evidence="3">Plastid</location>
        <location evidence="3">Chloroplast stroma</location>
    </subcellularLocation>
</comment>
<dbReference type="SMART" id="SM01057">
    <property type="entry name" value="Carb_anhydrase"/>
    <property type="match status" value="1"/>
</dbReference>
<evidence type="ECO:0000259" key="11">
    <source>
        <dbReference type="PROSITE" id="PS51144"/>
    </source>
</evidence>
<sequence length="271" mass="30460">MGTRISVSILMVTLLLVGSSACFVEELKSLGFTYSGATGPQRWGNLSPYFSACNGKKQSPLDLAKDKVIRSRNFKPLTRNYLALNATLYNNGFNIGVHFDGQIAGTLVIDGKNYNLKQLHWHSPSEHRINGVQFPAELHLVHLADDNSIAVVAILFQYGKDDIFISQIKDKLAELAEEVCRRDKDAHIPLGNIDMKEFDKRTRKYWRYVGSLSSPPCTENVIWNILGKVRYISKAQIDAIKAPLGADYKNNSRPLQPLNGRKIELFHELSN</sequence>
<evidence type="ECO:0000256" key="8">
    <source>
        <dbReference type="ARBA" id="ARBA00023239"/>
    </source>
</evidence>
<dbReference type="Pfam" id="PF00194">
    <property type="entry name" value="Carb_anhydrase"/>
    <property type="match status" value="1"/>
</dbReference>
<dbReference type="InterPro" id="IPR023561">
    <property type="entry name" value="Carbonic_anhydrase_a-class"/>
</dbReference>
<dbReference type="EMBL" id="PDCK01000041">
    <property type="protein sequence ID" value="PRQ43950.1"/>
    <property type="molecule type" value="Genomic_DNA"/>
</dbReference>
<dbReference type="EC" id="4.2.1.1" evidence="5 10"/>
<feature type="domain" description="Alpha-carbonic anhydrase" evidence="11">
    <location>
        <begin position="30"/>
        <end position="267"/>
    </location>
</feature>
<comment type="function">
    <text evidence="2 10">Reversible hydration of carbon dioxide.</text>
</comment>
<evidence type="ECO:0000313" key="12">
    <source>
        <dbReference type="EMBL" id="PRQ43950.1"/>
    </source>
</evidence>
<evidence type="ECO:0000256" key="5">
    <source>
        <dbReference type="ARBA" id="ARBA00012925"/>
    </source>
</evidence>
<dbReference type="PROSITE" id="PS51257">
    <property type="entry name" value="PROKAR_LIPOPROTEIN"/>
    <property type="match status" value="1"/>
</dbReference>
<dbReference type="Proteomes" id="UP000238479">
    <property type="component" value="Chromosome 3"/>
</dbReference>
<evidence type="ECO:0000256" key="4">
    <source>
        <dbReference type="ARBA" id="ARBA00006365"/>
    </source>
</evidence>
<evidence type="ECO:0000256" key="9">
    <source>
        <dbReference type="ARBA" id="ARBA00048348"/>
    </source>
</evidence>
<keyword evidence="8 10" id="KW-0456">Lyase</keyword>
<dbReference type="PANTHER" id="PTHR18952:SF236">
    <property type="entry name" value="ALPHA CARBONIC ANHYDRASE 1, CHLOROPLASTIC"/>
    <property type="match status" value="1"/>
</dbReference>
<dbReference type="PANTHER" id="PTHR18952">
    <property type="entry name" value="CARBONIC ANHYDRASE"/>
    <property type="match status" value="1"/>
</dbReference>
<evidence type="ECO:0000256" key="2">
    <source>
        <dbReference type="ARBA" id="ARBA00002904"/>
    </source>
</evidence>
<evidence type="ECO:0000313" key="13">
    <source>
        <dbReference type="Proteomes" id="UP000238479"/>
    </source>
</evidence>
<name>A0A2P6RC22_ROSCH</name>
<protein>
    <recommendedName>
        <fullName evidence="5 10">Carbonic anhydrase</fullName>
        <ecNumber evidence="5 10">4.2.1.1</ecNumber>
    </recommendedName>
</protein>
<evidence type="ECO:0000256" key="6">
    <source>
        <dbReference type="ARBA" id="ARBA00022723"/>
    </source>
</evidence>
<keyword evidence="10" id="KW-0732">Signal</keyword>
<dbReference type="OMA" id="MYYQANT"/>
<dbReference type="Gene3D" id="3.10.200.10">
    <property type="entry name" value="Alpha carbonic anhydrase"/>
    <property type="match status" value="1"/>
</dbReference>
<dbReference type="SUPFAM" id="SSF51069">
    <property type="entry name" value="Carbonic anhydrase"/>
    <property type="match status" value="1"/>
</dbReference>
<feature type="chain" id="PRO_5025098374" description="Carbonic anhydrase" evidence="10">
    <location>
        <begin position="22"/>
        <end position="271"/>
    </location>
</feature>
<evidence type="ECO:0000256" key="3">
    <source>
        <dbReference type="ARBA" id="ARBA00004470"/>
    </source>
</evidence>
<comment type="caution">
    <text evidence="12">The sequence shown here is derived from an EMBL/GenBank/DDBJ whole genome shotgun (WGS) entry which is preliminary data.</text>
</comment>
<dbReference type="InterPro" id="IPR036398">
    <property type="entry name" value="CA_dom_sf"/>
</dbReference>
<evidence type="ECO:0000256" key="1">
    <source>
        <dbReference type="ARBA" id="ARBA00001947"/>
    </source>
</evidence>
<dbReference type="GO" id="GO:0008270">
    <property type="term" value="F:zinc ion binding"/>
    <property type="evidence" value="ECO:0007669"/>
    <property type="project" value="UniProtKB-UniRule"/>
</dbReference>
<reference evidence="12 13" key="1">
    <citation type="journal article" date="2018" name="Nat. Genet.">
        <title>The Rosa genome provides new insights in the design of modern roses.</title>
        <authorList>
            <person name="Bendahmane M."/>
        </authorList>
    </citation>
    <scope>NUCLEOTIDE SEQUENCE [LARGE SCALE GENOMIC DNA]</scope>
    <source>
        <strain evidence="13">cv. Old Blush</strain>
    </source>
</reference>
<evidence type="ECO:0000256" key="10">
    <source>
        <dbReference type="RuleBase" id="RU367011"/>
    </source>
</evidence>
<dbReference type="GO" id="GO:0006730">
    <property type="term" value="P:one-carbon metabolic process"/>
    <property type="evidence" value="ECO:0007669"/>
    <property type="project" value="TreeGrafter"/>
</dbReference>
<gene>
    <name evidence="12" type="ORF">RchiOBHm_Chr3g0473841</name>
</gene>
<evidence type="ECO:0000256" key="7">
    <source>
        <dbReference type="ARBA" id="ARBA00022833"/>
    </source>
</evidence>
<accession>A0A2P6RC22</accession>
<dbReference type="InterPro" id="IPR018338">
    <property type="entry name" value="Carbonic_anhydrase_a-class_CS"/>
</dbReference>
<dbReference type="InterPro" id="IPR001148">
    <property type="entry name" value="CA_dom"/>
</dbReference>
<dbReference type="AlphaFoldDB" id="A0A2P6RC22"/>
<dbReference type="Gramene" id="PRQ43950">
    <property type="protein sequence ID" value="PRQ43950"/>
    <property type="gene ID" value="RchiOBHm_Chr3g0473841"/>
</dbReference>
<comment type="similarity">
    <text evidence="4">Belongs to the alpha-class carbonic anhydrase family.</text>
</comment>
<comment type="similarity">
    <text evidence="10">Belongs to the alpha-carbonic anhydrase family.</text>
</comment>
<dbReference type="GO" id="GO:0009570">
    <property type="term" value="C:chloroplast stroma"/>
    <property type="evidence" value="ECO:0007669"/>
    <property type="project" value="UniProtKB-SubCell"/>
</dbReference>
<organism evidence="12 13">
    <name type="scientific">Rosa chinensis</name>
    <name type="common">China rose</name>
    <dbReference type="NCBI Taxonomy" id="74649"/>
    <lineage>
        <taxon>Eukaryota</taxon>
        <taxon>Viridiplantae</taxon>
        <taxon>Streptophyta</taxon>
        <taxon>Embryophyta</taxon>
        <taxon>Tracheophyta</taxon>
        <taxon>Spermatophyta</taxon>
        <taxon>Magnoliopsida</taxon>
        <taxon>eudicotyledons</taxon>
        <taxon>Gunneridae</taxon>
        <taxon>Pentapetalae</taxon>
        <taxon>rosids</taxon>
        <taxon>fabids</taxon>
        <taxon>Rosales</taxon>
        <taxon>Rosaceae</taxon>
        <taxon>Rosoideae</taxon>
        <taxon>Rosoideae incertae sedis</taxon>
        <taxon>Rosa</taxon>
    </lineage>
</organism>
<dbReference type="PROSITE" id="PS51144">
    <property type="entry name" value="ALPHA_CA_2"/>
    <property type="match status" value="1"/>
</dbReference>
<dbReference type="PROSITE" id="PS00162">
    <property type="entry name" value="ALPHA_CA_1"/>
    <property type="match status" value="1"/>
</dbReference>
<dbReference type="OrthoDB" id="429145at2759"/>
<comment type="cofactor">
    <cofactor evidence="1 10">
        <name>Zn(2+)</name>
        <dbReference type="ChEBI" id="CHEBI:29105"/>
    </cofactor>
</comment>
<feature type="signal peptide" evidence="10">
    <location>
        <begin position="1"/>
        <end position="21"/>
    </location>
</feature>
<keyword evidence="6 10" id="KW-0479">Metal-binding</keyword>
<dbReference type="InterPro" id="IPR041891">
    <property type="entry name" value="Alpha_CA_prokaryot-like"/>
</dbReference>
<dbReference type="STRING" id="74649.A0A2P6RC22"/>
<keyword evidence="13" id="KW-1185">Reference proteome</keyword>
<keyword evidence="7 10" id="KW-0862">Zinc</keyword>
<dbReference type="GO" id="GO:0004089">
    <property type="term" value="F:carbonate dehydratase activity"/>
    <property type="evidence" value="ECO:0007669"/>
    <property type="project" value="UniProtKB-UniRule"/>
</dbReference>
<comment type="catalytic activity">
    <reaction evidence="9 10">
        <text>hydrogencarbonate + H(+) = CO2 + H2O</text>
        <dbReference type="Rhea" id="RHEA:10748"/>
        <dbReference type="ChEBI" id="CHEBI:15377"/>
        <dbReference type="ChEBI" id="CHEBI:15378"/>
        <dbReference type="ChEBI" id="CHEBI:16526"/>
        <dbReference type="ChEBI" id="CHEBI:17544"/>
        <dbReference type="EC" id="4.2.1.1"/>
    </reaction>
</comment>
<dbReference type="CDD" id="cd03124">
    <property type="entry name" value="alpha_CA_prokaryotic_like"/>
    <property type="match status" value="1"/>
</dbReference>
<proteinExistence type="inferred from homology"/>